<dbReference type="GO" id="GO:0008897">
    <property type="term" value="F:holo-[acyl-carrier-protein] synthase activity"/>
    <property type="evidence" value="ECO:0007669"/>
    <property type="project" value="InterPro"/>
</dbReference>
<reference evidence="4 5" key="1">
    <citation type="submission" date="2019-07" db="EMBL/GenBank/DDBJ databases">
        <title>Full genome sequence of Luteimonas sp. Gr-4.</title>
        <authorList>
            <person name="Im W.-T."/>
        </authorList>
    </citation>
    <scope>NUCLEOTIDE SEQUENCE [LARGE SCALE GENOMIC DNA]</scope>
    <source>
        <strain evidence="4 5">Gr-4</strain>
    </source>
</reference>
<dbReference type="EMBL" id="CP042218">
    <property type="protein sequence ID" value="QDW65943.1"/>
    <property type="molecule type" value="Genomic_DNA"/>
</dbReference>
<evidence type="ECO:0000256" key="1">
    <source>
        <dbReference type="ARBA" id="ARBA00010990"/>
    </source>
</evidence>
<proteinExistence type="inferred from homology"/>
<evidence type="ECO:0000313" key="4">
    <source>
        <dbReference type="EMBL" id="QDW65943.1"/>
    </source>
</evidence>
<comment type="similarity">
    <text evidence="1">Belongs to the P-Pant transferase superfamily. Gsp/Sfp/HetI/AcpT family.</text>
</comment>
<dbReference type="Pfam" id="PF01648">
    <property type="entry name" value="ACPS"/>
    <property type="match status" value="1"/>
</dbReference>
<keyword evidence="5" id="KW-1185">Reference proteome</keyword>
<evidence type="ECO:0000256" key="2">
    <source>
        <dbReference type="ARBA" id="ARBA00022679"/>
    </source>
</evidence>
<evidence type="ECO:0000313" key="5">
    <source>
        <dbReference type="Proteomes" id="UP000316584"/>
    </source>
</evidence>
<name>A0A518N1Z9_9GAMM</name>
<sequence>MDGSRGRSPPAPRVMDLRTAFRSSLPGWPGDSRAQVRVVLLATCDWLPWLAEASVLLDDADRARARRRRDARDRDELTVSYALHRLLVAARMDIDAAAVPLVRDALGCPRLRGTPLSTSLSHSAGTLALALAEAGPVGVDIEPADRVGVMSEIARHVAHPAEMAALAGASSDGINRRLLEIWVRKEALLKAAGVGMAREMSTFAAPAGRPLPLAPVGAEKTWLQMLDIGDDWVGAVAAPPGAPVECIRLRPPAEVSVFARAVR</sequence>
<dbReference type="OrthoDB" id="9808281at2"/>
<organism evidence="4 5">
    <name type="scientific">Luteimonas granuli</name>
    <dbReference type="NCBI Taxonomy" id="1176533"/>
    <lineage>
        <taxon>Bacteria</taxon>
        <taxon>Pseudomonadati</taxon>
        <taxon>Pseudomonadota</taxon>
        <taxon>Gammaproteobacteria</taxon>
        <taxon>Lysobacterales</taxon>
        <taxon>Lysobacteraceae</taxon>
        <taxon>Luteimonas</taxon>
    </lineage>
</organism>
<dbReference type="PANTHER" id="PTHR12215:SF10">
    <property type="entry name" value="L-AMINOADIPATE-SEMIALDEHYDE DEHYDROGENASE-PHOSPHOPANTETHEINYL TRANSFERASE"/>
    <property type="match status" value="1"/>
</dbReference>
<dbReference type="SUPFAM" id="SSF56214">
    <property type="entry name" value="4'-phosphopantetheinyl transferase"/>
    <property type="match status" value="2"/>
</dbReference>
<accession>A0A518N1Z9</accession>
<dbReference type="GO" id="GO:0000287">
    <property type="term" value="F:magnesium ion binding"/>
    <property type="evidence" value="ECO:0007669"/>
    <property type="project" value="InterPro"/>
</dbReference>
<feature type="domain" description="4'-phosphopantetheinyl transferase" evidence="3">
    <location>
        <begin position="136"/>
        <end position="202"/>
    </location>
</feature>
<keyword evidence="2 4" id="KW-0808">Transferase</keyword>
<dbReference type="InterPro" id="IPR050559">
    <property type="entry name" value="P-Pant_transferase_sf"/>
</dbReference>
<dbReference type="GO" id="GO:0019878">
    <property type="term" value="P:lysine biosynthetic process via aminoadipic acid"/>
    <property type="evidence" value="ECO:0007669"/>
    <property type="project" value="TreeGrafter"/>
</dbReference>
<dbReference type="Gene3D" id="3.90.470.20">
    <property type="entry name" value="4'-phosphopantetheinyl transferase domain"/>
    <property type="match status" value="2"/>
</dbReference>
<dbReference type="KEGG" id="lug:FPZ22_02735"/>
<evidence type="ECO:0000259" key="3">
    <source>
        <dbReference type="Pfam" id="PF01648"/>
    </source>
</evidence>
<protein>
    <submittedName>
        <fullName evidence="4">4'-phosphopantetheinyl transferase superfamily protein</fullName>
    </submittedName>
</protein>
<dbReference type="InterPro" id="IPR008278">
    <property type="entry name" value="4-PPantetheinyl_Trfase_dom"/>
</dbReference>
<dbReference type="AlphaFoldDB" id="A0A518N1Z9"/>
<gene>
    <name evidence="4" type="ORF">FPZ22_02735</name>
</gene>
<dbReference type="PANTHER" id="PTHR12215">
    <property type="entry name" value="PHOSPHOPANTETHEINE TRANSFERASE"/>
    <property type="match status" value="1"/>
</dbReference>
<dbReference type="InterPro" id="IPR037143">
    <property type="entry name" value="4-PPantetheinyl_Trfase_dom_sf"/>
</dbReference>
<dbReference type="Proteomes" id="UP000316584">
    <property type="component" value="Chromosome"/>
</dbReference>
<dbReference type="GO" id="GO:0005829">
    <property type="term" value="C:cytosol"/>
    <property type="evidence" value="ECO:0007669"/>
    <property type="project" value="TreeGrafter"/>
</dbReference>